<organism evidence="2 3">
    <name type="scientific">Steinernema hermaphroditum</name>
    <dbReference type="NCBI Taxonomy" id="289476"/>
    <lineage>
        <taxon>Eukaryota</taxon>
        <taxon>Metazoa</taxon>
        <taxon>Ecdysozoa</taxon>
        <taxon>Nematoda</taxon>
        <taxon>Chromadorea</taxon>
        <taxon>Rhabditida</taxon>
        <taxon>Tylenchina</taxon>
        <taxon>Panagrolaimomorpha</taxon>
        <taxon>Strongyloidoidea</taxon>
        <taxon>Steinernematidae</taxon>
        <taxon>Steinernema</taxon>
    </lineage>
</organism>
<dbReference type="PROSITE" id="PS51257">
    <property type="entry name" value="PROKAR_LIPOPROTEIN"/>
    <property type="match status" value="1"/>
</dbReference>
<dbReference type="InterPro" id="IPR051101">
    <property type="entry name" value="ZC3H12/N4BP1_RNase_Reg"/>
</dbReference>
<protein>
    <recommendedName>
        <fullName evidence="1">RNase NYN domain-containing protein</fullName>
    </recommendedName>
</protein>
<dbReference type="PANTHER" id="PTHR12876">
    <property type="entry name" value="N4BP1-RELATED"/>
    <property type="match status" value="1"/>
</dbReference>
<evidence type="ECO:0000313" key="3">
    <source>
        <dbReference type="Proteomes" id="UP001175271"/>
    </source>
</evidence>
<dbReference type="PANTHER" id="PTHR12876:SF35">
    <property type="entry name" value="LD08718P-RELATED"/>
    <property type="match status" value="1"/>
</dbReference>
<dbReference type="AlphaFoldDB" id="A0AA39M5Q1"/>
<reference evidence="2" key="1">
    <citation type="submission" date="2023-06" db="EMBL/GenBank/DDBJ databases">
        <title>Genomic analysis of the entomopathogenic nematode Steinernema hermaphroditum.</title>
        <authorList>
            <person name="Schwarz E.M."/>
            <person name="Heppert J.K."/>
            <person name="Baniya A."/>
            <person name="Schwartz H.T."/>
            <person name="Tan C.-H."/>
            <person name="Antoshechkin I."/>
            <person name="Sternberg P.W."/>
            <person name="Goodrich-Blair H."/>
            <person name="Dillman A.R."/>
        </authorList>
    </citation>
    <scope>NUCLEOTIDE SEQUENCE</scope>
    <source>
        <strain evidence="2">PS9179</strain>
        <tissue evidence="2">Whole animal</tissue>
    </source>
</reference>
<dbReference type="FunFam" id="3.40.50.11980:FF:000001">
    <property type="entry name" value="ZC3H12A isoform 1"/>
    <property type="match status" value="1"/>
</dbReference>
<dbReference type="GO" id="GO:0004521">
    <property type="term" value="F:RNA endonuclease activity"/>
    <property type="evidence" value="ECO:0007669"/>
    <property type="project" value="TreeGrafter"/>
</dbReference>
<dbReference type="EMBL" id="JAUCMV010000001">
    <property type="protein sequence ID" value="KAK0422581.1"/>
    <property type="molecule type" value="Genomic_DNA"/>
</dbReference>
<dbReference type="Proteomes" id="UP001175271">
    <property type="component" value="Unassembled WGS sequence"/>
</dbReference>
<feature type="domain" description="RNase NYN" evidence="1">
    <location>
        <begin position="10"/>
        <end position="164"/>
    </location>
</feature>
<evidence type="ECO:0000313" key="2">
    <source>
        <dbReference type="EMBL" id="KAK0422581.1"/>
    </source>
</evidence>
<proteinExistence type="predicted"/>
<evidence type="ECO:0000259" key="1">
    <source>
        <dbReference type="Pfam" id="PF11977"/>
    </source>
</evidence>
<sequence>MQSSGERRKLRPIFIDGIDVANTHGNALFFSCPGLVQCVNYFKERGHTDILVFVPQNRREVPRNDFPIVDQHILLELEEQKHLVWTPTRKLREQGQICNNASCLLQAAVQMNAVVVSNCSYDFITRRLPEYIPHLTSSLLMYSFMGGRFYVPTDPRGRRGMSLQVMLTEPDSTDEE</sequence>
<dbReference type="Gene3D" id="3.40.50.11980">
    <property type="match status" value="1"/>
</dbReference>
<gene>
    <name evidence="2" type="ORF">QR680_007649</name>
</gene>
<dbReference type="Pfam" id="PF11977">
    <property type="entry name" value="RNase_Zc3h12a"/>
    <property type="match status" value="1"/>
</dbReference>
<dbReference type="GO" id="GO:0005634">
    <property type="term" value="C:nucleus"/>
    <property type="evidence" value="ECO:0007669"/>
    <property type="project" value="TreeGrafter"/>
</dbReference>
<name>A0AA39M5Q1_9BILA</name>
<accession>A0AA39M5Q1</accession>
<keyword evidence="3" id="KW-1185">Reference proteome</keyword>
<dbReference type="GO" id="GO:0036464">
    <property type="term" value="C:cytoplasmic ribonucleoprotein granule"/>
    <property type="evidence" value="ECO:0007669"/>
    <property type="project" value="TreeGrafter"/>
</dbReference>
<dbReference type="InterPro" id="IPR021869">
    <property type="entry name" value="RNase_Zc3h12_NYN"/>
</dbReference>
<dbReference type="GO" id="GO:0003729">
    <property type="term" value="F:mRNA binding"/>
    <property type="evidence" value="ECO:0007669"/>
    <property type="project" value="TreeGrafter"/>
</dbReference>
<comment type="caution">
    <text evidence="2">The sequence shown here is derived from an EMBL/GenBank/DDBJ whole genome shotgun (WGS) entry which is preliminary data.</text>
</comment>